<dbReference type="InterPro" id="IPR050807">
    <property type="entry name" value="TransReg_Diox_bact_type"/>
</dbReference>
<dbReference type="CDD" id="cd02209">
    <property type="entry name" value="cupin_XRE_C"/>
    <property type="match status" value="1"/>
</dbReference>
<keyword evidence="1" id="KW-0238">DNA-binding</keyword>
<dbReference type="InterPro" id="IPR001387">
    <property type="entry name" value="Cro/C1-type_HTH"/>
</dbReference>
<reference evidence="4 6" key="2">
    <citation type="submission" date="2018-06" db="EMBL/GenBank/DDBJ databases">
        <authorList>
            <consortium name="Pathogen Informatics"/>
            <person name="Doyle S."/>
        </authorList>
    </citation>
    <scope>NUCLEOTIDE SEQUENCE [LARGE SCALE GENOMIC DNA]</scope>
    <source>
        <strain evidence="4 6">NCTC13832</strain>
    </source>
</reference>
<dbReference type="Pfam" id="PF07883">
    <property type="entry name" value="Cupin_2"/>
    <property type="match status" value="1"/>
</dbReference>
<dbReference type="Gene3D" id="2.60.120.10">
    <property type="entry name" value="Jelly Rolls"/>
    <property type="match status" value="1"/>
</dbReference>
<dbReference type="InterPro" id="IPR010982">
    <property type="entry name" value="Lambda_DNA-bd_dom_sf"/>
</dbReference>
<dbReference type="GO" id="GO:0003700">
    <property type="term" value="F:DNA-binding transcription factor activity"/>
    <property type="evidence" value="ECO:0007669"/>
    <property type="project" value="TreeGrafter"/>
</dbReference>
<protein>
    <submittedName>
        <fullName evidence="3 4">Transcriptional regulator</fullName>
    </submittedName>
</protein>
<dbReference type="PANTHER" id="PTHR46797:SF1">
    <property type="entry name" value="METHYLPHOSPHONATE SYNTHASE"/>
    <property type="match status" value="1"/>
</dbReference>
<dbReference type="PROSITE" id="PS50943">
    <property type="entry name" value="HTH_CROC1"/>
    <property type="match status" value="1"/>
</dbReference>
<dbReference type="Pfam" id="PF01381">
    <property type="entry name" value="HTH_3"/>
    <property type="match status" value="1"/>
</dbReference>
<feature type="domain" description="HTH cro/C1-type" evidence="2">
    <location>
        <begin position="7"/>
        <end position="61"/>
    </location>
</feature>
<dbReference type="InterPro" id="IPR014710">
    <property type="entry name" value="RmlC-like_jellyroll"/>
</dbReference>
<sequence length="188" mass="21271">MNFFENVRKKRLEKGYSLEVLSEKSGVSRAMLSKIERNEKQPTIKVAAQIAEGLDTTISELLGEKQVERAIQIKSGEHLKYTDPISGFERMLLSPNIGSDLEFIINKLPAQSKTGVFPAHAVGVKEYIYVLKGTTIIELTSNGDSQKYHLQAGDSFYFEAHKDHQFINDEDEICEYILIIDSTKSNRK</sequence>
<proteinExistence type="predicted"/>
<dbReference type="Proteomes" id="UP000254100">
    <property type="component" value="Unassembled WGS sequence"/>
</dbReference>
<name>A0A0D6XT60_9STAP</name>
<dbReference type="PANTHER" id="PTHR46797">
    <property type="entry name" value="HTH-TYPE TRANSCRIPTIONAL REGULATOR"/>
    <property type="match status" value="1"/>
</dbReference>
<dbReference type="Proteomes" id="UP000032366">
    <property type="component" value="Unassembled WGS sequence"/>
</dbReference>
<dbReference type="RefSeq" id="WP_044358564.1">
    <property type="nucleotide sequence ID" value="NZ_JXWY01000002.1"/>
</dbReference>
<dbReference type="EMBL" id="UHDT01000001">
    <property type="protein sequence ID" value="SUM58367.1"/>
    <property type="molecule type" value="Genomic_DNA"/>
</dbReference>
<dbReference type="SMART" id="SM00530">
    <property type="entry name" value="HTH_XRE"/>
    <property type="match status" value="1"/>
</dbReference>
<evidence type="ECO:0000259" key="2">
    <source>
        <dbReference type="PROSITE" id="PS50943"/>
    </source>
</evidence>
<accession>A0A0D6XT60</accession>
<dbReference type="GO" id="GO:0005829">
    <property type="term" value="C:cytosol"/>
    <property type="evidence" value="ECO:0007669"/>
    <property type="project" value="TreeGrafter"/>
</dbReference>
<keyword evidence="5" id="KW-1185">Reference proteome</keyword>
<dbReference type="SUPFAM" id="SSF51182">
    <property type="entry name" value="RmlC-like cupins"/>
    <property type="match status" value="1"/>
</dbReference>
<evidence type="ECO:0000313" key="5">
    <source>
        <dbReference type="Proteomes" id="UP000032366"/>
    </source>
</evidence>
<dbReference type="Gene3D" id="1.10.260.40">
    <property type="entry name" value="lambda repressor-like DNA-binding domains"/>
    <property type="match status" value="1"/>
</dbReference>
<gene>
    <name evidence="4" type="primary">sinR</name>
    <name evidence="4" type="ORF">NCTC13832_02115</name>
    <name evidence="3" type="ORF">TP70_00525</name>
</gene>
<evidence type="ECO:0000313" key="4">
    <source>
        <dbReference type="EMBL" id="SUM58367.1"/>
    </source>
</evidence>
<dbReference type="AlphaFoldDB" id="A0A0D6XT60"/>
<dbReference type="InterPro" id="IPR013096">
    <property type="entry name" value="Cupin_2"/>
</dbReference>
<reference evidence="3 5" key="1">
    <citation type="submission" date="2015-01" db="EMBL/GenBank/DDBJ databases">
        <authorList>
            <person name="Guo J."/>
        </authorList>
    </citation>
    <scope>NUCLEOTIDE SEQUENCE [LARGE SCALE GENOMIC DNA]</scope>
    <source>
        <strain evidence="3 5">DSM 22147</strain>
    </source>
</reference>
<dbReference type="GO" id="GO:0003677">
    <property type="term" value="F:DNA binding"/>
    <property type="evidence" value="ECO:0007669"/>
    <property type="project" value="UniProtKB-KW"/>
</dbReference>
<dbReference type="OrthoDB" id="9812495at2"/>
<dbReference type="CDD" id="cd00093">
    <property type="entry name" value="HTH_XRE"/>
    <property type="match status" value="1"/>
</dbReference>
<evidence type="ECO:0000313" key="6">
    <source>
        <dbReference type="Proteomes" id="UP000254100"/>
    </source>
</evidence>
<dbReference type="SUPFAM" id="SSF47413">
    <property type="entry name" value="lambda repressor-like DNA-binding domains"/>
    <property type="match status" value="1"/>
</dbReference>
<dbReference type="InterPro" id="IPR011051">
    <property type="entry name" value="RmlC_Cupin_sf"/>
</dbReference>
<evidence type="ECO:0000313" key="3">
    <source>
        <dbReference type="EMBL" id="KIX91797.1"/>
    </source>
</evidence>
<organism evidence="4 6">
    <name type="scientific">Staphylococcus microti</name>
    <dbReference type="NCBI Taxonomy" id="569857"/>
    <lineage>
        <taxon>Bacteria</taxon>
        <taxon>Bacillati</taxon>
        <taxon>Bacillota</taxon>
        <taxon>Bacilli</taxon>
        <taxon>Bacillales</taxon>
        <taxon>Staphylococcaceae</taxon>
        <taxon>Staphylococcus</taxon>
    </lineage>
</organism>
<dbReference type="STRING" id="569857.TP70_00525"/>
<dbReference type="EMBL" id="JXWY01000002">
    <property type="protein sequence ID" value="KIX91797.1"/>
    <property type="molecule type" value="Genomic_DNA"/>
</dbReference>
<evidence type="ECO:0000256" key="1">
    <source>
        <dbReference type="ARBA" id="ARBA00023125"/>
    </source>
</evidence>